<evidence type="ECO:0000259" key="5">
    <source>
        <dbReference type="PROSITE" id="PS50051"/>
    </source>
</evidence>
<proteinExistence type="inferred from homology"/>
<feature type="region of interest" description="Disordered" evidence="4">
    <location>
        <begin position="174"/>
        <end position="193"/>
    </location>
</feature>
<dbReference type="SMART" id="SM00382">
    <property type="entry name" value="AAA"/>
    <property type="match status" value="1"/>
</dbReference>
<dbReference type="GO" id="GO:0008233">
    <property type="term" value="F:peptidase activity"/>
    <property type="evidence" value="ECO:0007669"/>
    <property type="project" value="UniProtKB-KW"/>
</dbReference>
<dbReference type="Gene3D" id="3.30.230.10">
    <property type="match status" value="1"/>
</dbReference>
<feature type="domain" description="MCM C-terminal AAA(+) ATPase" evidence="5">
    <location>
        <begin position="289"/>
        <end position="384"/>
    </location>
</feature>
<dbReference type="Pfam" id="PF13541">
    <property type="entry name" value="ChlI"/>
    <property type="match status" value="1"/>
</dbReference>
<dbReference type="InterPro" id="IPR003593">
    <property type="entry name" value="AAA+_ATPase"/>
</dbReference>
<sequence length="503" mass="53795">MNLAIAHARALTGIDAPPVQIEVHLANGLPAFAIVGLPEAAVRESRERVRAALITSGFEFPTRRITVSLAPADLPKDGGRFDLGIALGLLAASGQLPARALADIEFLGELGLNGELRPVRGVLPAALAARDADRALVVAAQDADEAALARGCRVFAADHLLRVCAHLRGADALPEHPPPAHADTAPGGPDMAEVRGQPQARRVLEIAAAGGHHLLMIGPPGTGKTMLASRLPGLLPPMEDDEALTTAAVHAVSGHALDVHRWRQRPFRAPHHTASGVALVGGGPHPRPGEVSLAHNGVLFLDELAEFDRRVLDVLREPLESGCITISRAARQAEFPARFQLVAAMNPCPQGYDCDLAENCRCSPEQHRRQRARLSAPLLDRIDLSVQVPRLAKGALFQDRGPAPEDSATVRERVAACRQRQLQRQGCVNAQLGGAALHVHCSADGEVHRTLEQAMERFRLSARSAHRILRVARTIADLAGSEAIGPDHLAESLSYRALDRWRV</sequence>
<keyword evidence="7" id="KW-1185">Reference proteome</keyword>
<organism evidence="6 7">
    <name type="scientific">Thioalkalivibrio denitrificans</name>
    <dbReference type="NCBI Taxonomy" id="108003"/>
    <lineage>
        <taxon>Bacteria</taxon>
        <taxon>Pseudomonadati</taxon>
        <taxon>Pseudomonadota</taxon>
        <taxon>Gammaproteobacteria</taxon>
        <taxon>Chromatiales</taxon>
        <taxon>Ectothiorhodospiraceae</taxon>
        <taxon>Thioalkalivibrio</taxon>
    </lineage>
</organism>
<dbReference type="RefSeq" id="WP_077280145.1">
    <property type="nucleotide sequence ID" value="NZ_MVBK01000121.1"/>
</dbReference>
<evidence type="ECO:0000256" key="2">
    <source>
        <dbReference type="ARBA" id="ARBA00022741"/>
    </source>
</evidence>
<keyword evidence="6" id="KW-0645">Protease</keyword>
<dbReference type="PANTHER" id="PTHR32039:SF7">
    <property type="entry name" value="COMPETENCE PROTEIN COMM"/>
    <property type="match status" value="1"/>
</dbReference>
<evidence type="ECO:0000256" key="3">
    <source>
        <dbReference type="ARBA" id="ARBA00022840"/>
    </source>
</evidence>
<dbReference type="Pfam" id="PF13335">
    <property type="entry name" value="Mg_chelatase_C"/>
    <property type="match status" value="1"/>
</dbReference>
<dbReference type="Gene3D" id="3.40.50.300">
    <property type="entry name" value="P-loop containing nucleotide triphosphate hydrolases"/>
    <property type="match status" value="1"/>
</dbReference>
<comment type="caution">
    <text evidence="6">The sequence shown here is derived from an EMBL/GenBank/DDBJ whole genome shotgun (WGS) entry which is preliminary data.</text>
</comment>
<dbReference type="GO" id="GO:0005524">
    <property type="term" value="F:ATP binding"/>
    <property type="evidence" value="ECO:0007669"/>
    <property type="project" value="UniProtKB-KW"/>
</dbReference>
<reference evidence="6 7" key="1">
    <citation type="submission" date="2017-02" db="EMBL/GenBank/DDBJ databases">
        <title>Genomic diversity within the haloalkaliphilic genus Thioalkalivibrio.</title>
        <authorList>
            <person name="Ahn A.-C."/>
            <person name="Meier-Kolthoff J."/>
            <person name="Overmars L."/>
            <person name="Richter M."/>
            <person name="Woyke T."/>
            <person name="Sorokin D.Y."/>
            <person name="Muyzer G."/>
        </authorList>
    </citation>
    <scope>NUCLEOTIDE SEQUENCE [LARGE SCALE GENOMIC DNA]</scope>
    <source>
        <strain evidence="6 7">ALJD</strain>
    </source>
</reference>
<dbReference type="InterPro" id="IPR020568">
    <property type="entry name" value="Ribosomal_Su5_D2-typ_SF"/>
</dbReference>
<dbReference type="SUPFAM" id="SSF54211">
    <property type="entry name" value="Ribosomal protein S5 domain 2-like"/>
    <property type="match status" value="1"/>
</dbReference>
<accession>A0A1V3N9U5</accession>
<dbReference type="OrthoDB" id="9813147at2"/>
<dbReference type="InterPro" id="IPR045006">
    <property type="entry name" value="CHLI-like"/>
</dbReference>
<dbReference type="PRINTS" id="PR01657">
    <property type="entry name" value="MCMFAMILY"/>
</dbReference>
<dbReference type="EMBL" id="MVBK01000121">
    <property type="protein sequence ID" value="OOG21805.1"/>
    <property type="molecule type" value="Genomic_DNA"/>
</dbReference>
<protein>
    <submittedName>
        <fullName evidence="6">ATP-dependent protease</fullName>
    </submittedName>
</protein>
<dbReference type="InterPro" id="IPR000523">
    <property type="entry name" value="Mg_chelatse_chII-like_cat_dom"/>
</dbReference>
<dbReference type="InterPro" id="IPR004482">
    <property type="entry name" value="Mg_chelat-rel"/>
</dbReference>
<dbReference type="InterPro" id="IPR025158">
    <property type="entry name" value="Mg_chelat-rel_C"/>
</dbReference>
<dbReference type="InterPro" id="IPR027417">
    <property type="entry name" value="P-loop_NTPase"/>
</dbReference>
<evidence type="ECO:0000313" key="7">
    <source>
        <dbReference type="Proteomes" id="UP000189462"/>
    </source>
</evidence>
<evidence type="ECO:0000313" key="6">
    <source>
        <dbReference type="EMBL" id="OOG21805.1"/>
    </source>
</evidence>
<dbReference type="InterPro" id="IPR014721">
    <property type="entry name" value="Ribsml_uS5_D2-typ_fold_subgr"/>
</dbReference>
<keyword evidence="2" id="KW-0547">Nucleotide-binding</keyword>
<dbReference type="STRING" id="108003.B1C78_15950"/>
<evidence type="ECO:0000256" key="1">
    <source>
        <dbReference type="ARBA" id="ARBA00006354"/>
    </source>
</evidence>
<dbReference type="Proteomes" id="UP000189462">
    <property type="component" value="Unassembled WGS sequence"/>
</dbReference>
<dbReference type="NCBIfam" id="NF007365">
    <property type="entry name" value="PRK09862.1"/>
    <property type="match status" value="1"/>
</dbReference>
<dbReference type="NCBIfam" id="TIGR00368">
    <property type="entry name" value="YifB family Mg chelatase-like AAA ATPase"/>
    <property type="match status" value="1"/>
</dbReference>
<name>A0A1V3N9U5_9GAMM</name>
<dbReference type="Pfam" id="PF01078">
    <property type="entry name" value="Mg_chelatase"/>
    <property type="match status" value="1"/>
</dbReference>
<dbReference type="PANTHER" id="PTHR32039">
    <property type="entry name" value="MAGNESIUM-CHELATASE SUBUNIT CHLI"/>
    <property type="match status" value="1"/>
</dbReference>
<dbReference type="AlphaFoldDB" id="A0A1V3N9U5"/>
<dbReference type="PROSITE" id="PS50051">
    <property type="entry name" value="MCM_2"/>
    <property type="match status" value="1"/>
</dbReference>
<keyword evidence="3" id="KW-0067">ATP-binding</keyword>
<dbReference type="SUPFAM" id="SSF52540">
    <property type="entry name" value="P-loop containing nucleoside triphosphate hydrolases"/>
    <property type="match status" value="1"/>
</dbReference>
<dbReference type="GO" id="GO:0006508">
    <property type="term" value="P:proteolysis"/>
    <property type="evidence" value="ECO:0007669"/>
    <property type="project" value="UniProtKB-KW"/>
</dbReference>
<dbReference type="InterPro" id="IPR001208">
    <property type="entry name" value="MCM_dom"/>
</dbReference>
<evidence type="ECO:0000256" key="4">
    <source>
        <dbReference type="SAM" id="MobiDB-lite"/>
    </source>
</evidence>
<keyword evidence="6" id="KW-0378">Hydrolase</keyword>
<comment type="similarity">
    <text evidence="1">Belongs to the Mg-chelatase subunits D/I family. ComM subfamily.</text>
</comment>
<dbReference type="GO" id="GO:0003677">
    <property type="term" value="F:DNA binding"/>
    <property type="evidence" value="ECO:0007669"/>
    <property type="project" value="InterPro"/>
</dbReference>
<gene>
    <name evidence="6" type="ORF">B1C78_15950</name>
</gene>